<evidence type="ECO:0000313" key="7">
    <source>
        <dbReference type="EMBL" id="OJJ45770.1"/>
    </source>
</evidence>
<gene>
    <name evidence="7" type="ORF">ASPZODRAFT_523758</name>
</gene>
<dbReference type="GeneID" id="34614906"/>
<feature type="transmembrane region" description="Helical" evidence="5">
    <location>
        <begin position="288"/>
        <end position="311"/>
    </location>
</feature>
<evidence type="ECO:0000259" key="6">
    <source>
        <dbReference type="PROSITE" id="PS50850"/>
    </source>
</evidence>
<organism evidence="7 8">
    <name type="scientific">Penicilliopsis zonata CBS 506.65</name>
    <dbReference type="NCBI Taxonomy" id="1073090"/>
    <lineage>
        <taxon>Eukaryota</taxon>
        <taxon>Fungi</taxon>
        <taxon>Dikarya</taxon>
        <taxon>Ascomycota</taxon>
        <taxon>Pezizomycotina</taxon>
        <taxon>Eurotiomycetes</taxon>
        <taxon>Eurotiomycetidae</taxon>
        <taxon>Eurotiales</taxon>
        <taxon>Aspergillaceae</taxon>
        <taxon>Penicilliopsis</taxon>
    </lineage>
</organism>
<keyword evidence="2 5" id="KW-0812">Transmembrane</keyword>
<dbReference type="Proteomes" id="UP000184188">
    <property type="component" value="Unassembled WGS sequence"/>
</dbReference>
<feature type="domain" description="Major facilitator superfamily (MFS) profile" evidence="6">
    <location>
        <begin position="29"/>
        <end position="491"/>
    </location>
</feature>
<dbReference type="OrthoDB" id="194139at2759"/>
<name>A0A1L9SEY3_9EURO</name>
<reference evidence="8" key="1">
    <citation type="journal article" date="2017" name="Genome Biol.">
        <title>Comparative genomics reveals high biological diversity and specific adaptations in the industrially and medically important fungal genus Aspergillus.</title>
        <authorList>
            <person name="de Vries R.P."/>
            <person name="Riley R."/>
            <person name="Wiebenga A."/>
            <person name="Aguilar-Osorio G."/>
            <person name="Amillis S."/>
            <person name="Uchima C.A."/>
            <person name="Anderluh G."/>
            <person name="Asadollahi M."/>
            <person name="Askin M."/>
            <person name="Barry K."/>
            <person name="Battaglia E."/>
            <person name="Bayram O."/>
            <person name="Benocci T."/>
            <person name="Braus-Stromeyer S.A."/>
            <person name="Caldana C."/>
            <person name="Canovas D."/>
            <person name="Cerqueira G.C."/>
            <person name="Chen F."/>
            <person name="Chen W."/>
            <person name="Choi C."/>
            <person name="Clum A."/>
            <person name="Dos Santos R.A."/>
            <person name="Damasio A.R."/>
            <person name="Diallinas G."/>
            <person name="Emri T."/>
            <person name="Fekete E."/>
            <person name="Flipphi M."/>
            <person name="Freyberg S."/>
            <person name="Gallo A."/>
            <person name="Gournas C."/>
            <person name="Habgood R."/>
            <person name="Hainaut M."/>
            <person name="Harispe M.L."/>
            <person name="Henrissat B."/>
            <person name="Hilden K.S."/>
            <person name="Hope R."/>
            <person name="Hossain A."/>
            <person name="Karabika E."/>
            <person name="Karaffa L."/>
            <person name="Karanyi Z."/>
            <person name="Krasevec N."/>
            <person name="Kuo A."/>
            <person name="Kusch H."/>
            <person name="LaButti K."/>
            <person name="Lagendijk E.L."/>
            <person name="Lapidus A."/>
            <person name="Levasseur A."/>
            <person name="Lindquist E."/>
            <person name="Lipzen A."/>
            <person name="Logrieco A.F."/>
            <person name="MacCabe A."/>
            <person name="Maekelae M.R."/>
            <person name="Malavazi I."/>
            <person name="Melin P."/>
            <person name="Meyer V."/>
            <person name="Mielnichuk N."/>
            <person name="Miskei M."/>
            <person name="Molnar A.P."/>
            <person name="Mule G."/>
            <person name="Ngan C.Y."/>
            <person name="Orejas M."/>
            <person name="Orosz E."/>
            <person name="Ouedraogo J.P."/>
            <person name="Overkamp K.M."/>
            <person name="Park H.-S."/>
            <person name="Perrone G."/>
            <person name="Piumi F."/>
            <person name="Punt P.J."/>
            <person name="Ram A.F."/>
            <person name="Ramon A."/>
            <person name="Rauscher S."/>
            <person name="Record E."/>
            <person name="Riano-Pachon D.M."/>
            <person name="Robert V."/>
            <person name="Roehrig J."/>
            <person name="Ruller R."/>
            <person name="Salamov A."/>
            <person name="Salih N.S."/>
            <person name="Samson R.A."/>
            <person name="Sandor E."/>
            <person name="Sanguinetti M."/>
            <person name="Schuetze T."/>
            <person name="Sepcic K."/>
            <person name="Shelest E."/>
            <person name="Sherlock G."/>
            <person name="Sophianopoulou V."/>
            <person name="Squina F.M."/>
            <person name="Sun H."/>
            <person name="Susca A."/>
            <person name="Todd R.B."/>
            <person name="Tsang A."/>
            <person name="Unkles S.E."/>
            <person name="van de Wiele N."/>
            <person name="van Rossen-Uffink D."/>
            <person name="Oliveira J.V."/>
            <person name="Vesth T.C."/>
            <person name="Visser J."/>
            <person name="Yu J.-H."/>
            <person name="Zhou M."/>
            <person name="Andersen M.R."/>
            <person name="Archer D.B."/>
            <person name="Baker S.E."/>
            <person name="Benoit I."/>
            <person name="Brakhage A.A."/>
            <person name="Braus G.H."/>
            <person name="Fischer R."/>
            <person name="Frisvad J.C."/>
            <person name="Goldman G.H."/>
            <person name="Houbraken J."/>
            <person name="Oakley B."/>
            <person name="Pocsi I."/>
            <person name="Scazzocchio C."/>
            <person name="Seiboth B."/>
            <person name="vanKuyk P.A."/>
            <person name="Wortman J."/>
            <person name="Dyer P.S."/>
            <person name="Grigoriev I.V."/>
        </authorList>
    </citation>
    <scope>NUCLEOTIDE SEQUENCE [LARGE SCALE GENOMIC DNA]</scope>
    <source>
        <strain evidence="8">CBS 506.65</strain>
    </source>
</reference>
<sequence length="514" mass="56801">MAEVSHTYDESTPLLAIGQRSPRESRKRWLVLFISSLLILGADLGVTISSTPQLEIFEEILCHNYYGSHDGPAGTMIDERLCKSAEVQTELALINGWKDTWDLVPGIALSLPYGVLSDHWGRRPVFMLSLLGIMLGELWVRIVCFFPNVFSLRLVWLSALPKIIGGGDRVAASMAMVMIADLFSEEERATALFRLFTFVLISEILGMPISAYLMRFTPWLPFNLGLGIAMVSSLFVFCIPETLTDAKEKMRQSSTPAVNEEDAVLEESSKDATVLQAILHRARRLQEALGFIWSDAAIVISLFGLFISPLVRLMTPVLLQYASKKFDWNLAQASLLLSLRGGFSLGNYVILMPALSSWITTHLRMPAQWKDLRLAQANVLLSIVGLFIVFLAGSPATLMTGLVFVALGFGFPIVCWSFVTSRVPADHVGTLYAAGSVMTAFGGIVMLPAVTYAFRFGLHLGNAWLGLPFLLAALLYFLVFVAFLFIRLEKRVDINEAGVHVGELSLQEHLEDSS</sequence>
<dbReference type="InterPro" id="IPR036259">
    <property type="entry name" value="MFS_trans_sf"/>
</dbReference>
<feature type="transmembrane region" description="Helical" evidence="5">
    <location>
        <begin position="29"/>
        <end position="48"/>
    </location>
</feature>
<evidence type="ECO:0000256" key="5">
    <source>
        <dbReference type="SAM" id="Phobius"/>
    </source>
</evidence>
<evidence type="ECO:0000313" key="8">
    <source>
        <dbReference type="Proteomes" id="UP000184188"/>
    </source>
</evidence>
<dbReference type="PANTHER" id="PTHR23507:SF1">
    <property type="entry name" value="FI18259P1-RELATED"/>
    <property type="match status" value="1"/>
</dbReference>
<dbReference type="SUPFAM" id="SSF103473">
    <property type="entry name" value="MFS general substrate transporter"/>
    <property type="match status" value="1"/>
</dbReference>
<comment type="subcellular location">
    <subcellularLocation>
        <location evidence="1">Membrane</location>
        <topology evidence="1">Multi-pass membrane protein</topology>
    </subcellularLocation>
</comment>
<dbReference type="PANTHER" id="PTHR23507">
    <property type="entry name" value="ZGC:174356"/>
    <property type="match status" value="1"/>
</dbReference>
<keyword evidence="8" id="KW-1185">Reference proteome</keyword>
<protein>
    <recommendedName>
        <fullName evidence="6">Major facilitator superfamily (MFS) profile domain-containing protein</fullName>
    </recommendedName>
</protein>
<dbReference type="GO" id="GO:0016020">
    <property type="term" value="C:membrane"/>
    <property type="evidence" value="ECO:0007669"/>
    <property type="project" value="UniProtKB-SubCell"/>
</dbReference>
<feature type="transmembrane region" description="Helical" evidence="5">
    <location>
        <begin position="398"/>
        <end position="419"/>
    </location>
</feature>
<dbReference type="VEuPathDB" id="FungiDB:ASPZODRAFT_523758"/>
<dbReference type="InterPro" id="IPR020846">
    <property type="entry name" value="MFS_dom"/>
</dbReference>
<dbReference type="Gene3D" id="1.20.1250.20">
    <property type="entry name" value="MFS general substrate transporter like domains"/>
    <property type="match status" value="1"/>
</dbReference>
<dbReference type="InterPro" id="IPR011701">
    <property type="entry name" value="MFS"/>
</dbReference>
<keyword evidence="3 5" id="KW-1133">Transmembrane helix</keyword>
<feature type="transmembrane region" description="Helical" evidence="5">
    <location>
        <begin position="125"/>
        <end position="146"/>
    </location>
</feature>
<accession>A0A1L9SEY3</accession>
<keyword evidence="4 5" id="KW-0472">Membrane</keyword>
<feature type="transmembrane region" description="Helical" evidence="5">
    <location>
        <begin position="220"/>
        <end position="243"/>
    </location>
</feature>
<feature type="transmembrane region" description="Helical" evidence="5">
    <location>
        <begin position="431"/>
        <end position="454"/>
    </location>
</feature>
<dbReference type="RefSeq" id="XP_022580280.1">
    <property type="nucleotide sequence ID" value="XM_022728442.1"/>
</dbReference>
<feature type="transmembrane region" description="Helical" evidence="5">
    <location>
        <begin position="192"/>
        <end position="214"/>
    </location>
</feature>
<evidence type="ECO:0000256" key="4">
    <source>
        <dbReference type="ARBA" id="ARBA00023136"/>
    </source>
</evidence>
<evidence type="ECO:0000256" key="2">
    <source>
        <dbReference type="ARBA" id="ARBA00022692"/>
    </source>
</evidence>
<dbReference type="Pfam" id="PF07690">
    <property type="entry name" value="MFS_1"/>
    <property type="match status" value="1"/>
</dbReference>
<dbReference type="PROSITE" id="PS50850">
    <property type="entry name" value="MFS"/>
    <property type="match status" value="1"/>
</dbReference>
<feature type="transmembrane region" description="Helical" evidence="5">
    <location>
        <begin position="466"/>
        <end position="486"/>
    </location>
</feature>
<feature type="transmembrane region" description="Helical" evidence="5">
    <location>
        <begin position="331"/>
        <end position="351"/>
    </location>
</feature>
<dbReference type="AlphaFoldDB" id="A0A1L9SEY3"/>
<dbReference type="EMBL" id="KV878344">
    <property type="protein sequence ID" value="OJJ45770.1"/>
    <property type="molecule type" value="Genomic_DNA"/>
</dbReference>
<evidence type="ECO:0000256" key="3">
    <source>
        <dbReference type="ARBA" id="ARBA00022989"/>
    </source>
</evidence>
<evidence type="ECO:0000256" key="1">
    <source>
        <dbReference type="ARBA" id="ARBA00004141"/>
    </source>
</evidence>
<dbReference type="GO" id="GO:0022857">
    <property type="term" value="F:transmembrane transporter activity"/>
    <property type="evidence" value="ECO:0007669"/>
    <property type="project" value="InterPro"/>
</dbReference>
<proteinExistence type="predicted"/>
<feature type="transmembrane region" description="Helical" evidence="5">
    <location>
        <begin position="372"/>
        <end position="392"/>
    </location>
</feature>